<feature type="transmembrane region" description="Helical" evidence="1">
    <location>
        <begin position="567"/>
        <end position="594"/>
    </location>
</feature>
<reference evidence="2" key="1">
    <citation type="journal article" date="2021" name="Proc. Natl. Acad. Sci. U.S.A.">
        <title>A Catalog of Tens of Thousands of Viruses from Human Metagenomes Reveals Hidden Associations with Chronic Diseases.</title>
        <authorList>
            <person name="Tisza M.J."/>
            <person name="Buck C.B."/>
        </authorList>
    </citation>
    <scope>NUCLEOTIDE SEQUENCE</scope>
    <source>
        <strain evidence="2">Ct1is2</strain>
    </source>
</reference>
<dbReference type="SUPFAM" id="SSF48371">
    <property type="entry name" value="ARM repeat"/>
    <property type="match status" value="1"/>
</dbReference>
<dbReference type="InterPro" id="IPR011989">
    <property type="entry name" value="ARM-like"/>
</dbReference>
<feature type="transmembrane region" description="Helical" evidence="1">
    <location>
        <begin position="327"/>
        <end position="349"/>
    </location>
</feature>
<name>A0A8S5NMA3_9CAUD</name>
<keyword evidence="1" id="KW-0812">Transmembrane</keyword>
<sequence>MNDGSVIIDVEFNTAKARKQYQEFGNEAAQQLDNTIGKSKAFNSLSEQSVEFAKKASLSILAVGSAVAGFSIKSAADMQAMDAQFSQVFGNLEKNAQGSIDSISKETNILPNRLKPAFTSMAAFAKTTGMDTADALDLTSRATKAAADSAAFYDKSIDEVSESLQSYLKGNYENDAALGISSTETTRNAAANKLYGKSFNDLSEAQKQLTLLQMVEDGNKLSGALGQAAREGGGLENVMGNMKQAITDLGAAFGAPLLQPFLNIVQKISGAMSKLAQVFRENPALVYVVVGAVTTLAAALGAAYLAANNFAKLKAIMSGVKAGFLALTSPVSLVVLAIGALVTAFVYFYKTSDTFRSKVDGVVKTLKTFMAPIGDVVKGIKLLAQAFKAIVFNDFSVSVSDLHDQFVKLFPESLWKGMTTFAQSTKGIVQGVLTLAKAFKAIAFNDLSVSIADLKADFLEVFPESLWNGMTKIASGIRSLITGFKSGKKSIDPFGIALKVLKAVFLGLLGPIGLFIKAFELIAKALGGGDVSKGIDQIISGFDSLATGLADNAPRIGSSAGKAIEGILTAIASALPGIIAGGLRIVAAIVSGIAHGLPSIALSASQLILAFTGSMMLLIPQIALSATAIIVALLASLTAGLPQIIVAGGALILALLDGITQQIPALIESAASLILTWITALTAYIPDIIVAGMSLLIAVINGITRKLPDLVTAVGTLIVTFLNALSSQLPKVVVAGANLIVKLLNGLASKMPALVSAALNLVVQFINGMASKASAVVTAGVNLIVQILRGIANNINRIVEAGMDIVDAAVRGVLRAQDRLFKAGITLVNGLANNIRNNQAAMKEAGANLLSALVGALPGGALINNGIALVNGLLSGLTSGFESVKRTVSGWADTIASLKGPIPYDKKVLIENGLALVAGLKTGLTDGFSDVKSDVSTWANELQRGIESEFDSNYFNDLIGNIPTEIPAMKALMSGSLKPEQNSAIIANLNKPVNQAKVARNFADSTSFLTSLTDAIDKLANRPVEASFKIGEREIVKAIAQPVNQEILRIQRRQKRSQEGIT</sequence>
<accession>A0A8S5NMA3</accession>
<feature type="transmembrane region" description="Helical" evidence="1">
    <location>
        <begin position="707"/>
        <end position="725"/>
    </location>
</feature>
<feature type="transmembrane region" description="Helical" evidence="1">
    <location>
        <begin position="284"/>
        <end position="307"/>
    </location>
</feature>
<protein>
    <submittedName>
        <fullName evidence="2">Minor tail protein</fullName>
    </submittedName>
</protein>
<evidence type="ECO:0000313" key="2">
    <source>
        <dbReference type="EMBL" id="DAD95833.1"/>
    </source>
</evidence>
<proteinExistence type="predicted"/>
<feature type="transmembrane region" description="Helical" evidence="1">
    <location>
        <begin position="674"/>
        <end position="700"/>
    </location>
</feature>
<keyword evidence="1" id="KW-1133">Transmembrane helix</keyword>
<dbReference type="Gene3D" id="1.25.10.10">
    <property type="entry name" value="Leucine-rich Repeat Variant"/>
    <property type="match status" value="1"/>
</dbReference>
<dbReference type="EMBL" id="BK015204">
    <property type="protein sequence ID" value="DAD95833.1"/>
    <property type="molecule type" value="Genomic_DNA"/>
</dbReference>
<feature type="transmembrane region" description="Helical" evidence="1">
    <location>
        <begin position="626"/>
        <end position="654"/>
    </location>
</feature>
<keyword evidence="1" id="KW-0472">Membrane</keyword>
<evidence type="ECO:0000256" key="1">
    <source>
        <dbReference type="SAM" id="Phobius"/>
    </source>
</evidence>
<dbReference type="InterPro" id="IPR016024">
    <property type="entry name" value="ARM-type_fold"/>
</dbReference>
<organism evidence="2">
    <name type="scientific">Siphoviridae sp. ct1is2</name>
    <dbReference type="NCBI Taxonomy" id="2826273"/>
    <lineage>
        <taxon>Viruses</taxon>
        <taxon>Duplodnaviria</taxon>
        <taxon>Heunggongvirae</taxon>
        <taxon>Uroviricota</taxon>
        <taxon>Caudoviricetes</taxon>
    </lineage>
</organism>